<dbReference type="InterPro" id="IPR035650">
    <property type="entry name" value="Tet_C"/>
</dbReference>
<organism evidence="7 8">
    <name type="scientific">Catenibacillus scindens</name>
    <dbReference type="NCBI Taxonomy" id="673271"/>
    <lineage>
        <taxon>Bacteria</taxon>
        <taxon>Bacillati</taxon>
        <taxon>Bacillota</taxon>
        <taxon>Clostridia</taxon>
        <taxon>Lachnospirales</taxon>
        <taxon>Lachnospiraceae</taxon>
        <taxon>Catenibacillus</taxon>
    </lineage>
</organism>
<sequence>MSKYLTVGLLAHVDAGKTTLAESLLYLTGSIRKAGRVDHGDAFLDTLALEKERGITIFSKQARMNVEDKAVTLLDTPGHEDFGAEMERTLMVLDYAILVISGADGIRGHDETLWNLLKRYHIPTFLFINKMDQRGTDRDILFRQVSEKFGSHCVDFSDADFSSADFLEVLALCDEDMLDSYLETGQVQMEDVIRLIKQRHLFPCYFGSALKQEGVRELITGLGAWTQCPAYPEEFGARIYKISRDDKGTRLTHLKVTGGTLKVKMSMDTGGEEPEKADQLRVYSGASFKMENQICAGDICAVAGPVHTRAGQGLGIEAENAHPLMEPALTYHIRIPENVPVPEMLGRLRELEEEIPELHIVWNESAREIHAQAMGQVQLEILKSLIRQRYNVEVDFDSGSIVYKETIASPAEGVGHFEPLRHYAEVHLLLEPMPEGSGLVFDTACSEDTLDKNWQRLILTHLEEKRHVGVLTGAEITDMKITLMSGRAHLKHTEGGDFRQATYRAVRQGLKSAQSVLLEPVYAFTLEVPGENTGRALADIQKMEGSFDPPETLGEMTRITGTAPVALMREYHSQVSVYTKGRGRLACRVKGYESCHNTQEVIEASGYDSEADTDNPTGSIFCSHGSGFYVPWDQVTGYMHLPSCLGKRRKEAEREAQPVPKNVPDISWEDEKELEEIFVRTYGPIRRTSRGMSNSGGKTRTFGDKSGSPKKKNEKVMSDKPKEYLLVDGYNIIFSWDDLNDLSKGNMDSARTKLADILCDYQGCRKNTVILVFDAYRVEGHPGEILQYKNIYIVYTKEAETADQYIEKTVHEIGKKHHVTVATSDGTEQVIILGQGARRLSARGLLEEILEAKREIREIYMEKRGMSGQNLFENLPEHMARMMEDVRLGYSRLSDSQERSDKQ</sequence>
<dbReference type="InterPro" id="IPR009000">
    <property type="entry name" value="Transl_B-barrel_sf"/>
</dbReference>
<evidence type="ECO:0000256" key="4">
    <source>
        <dbReference type="ARBA" id="ARBA00023251"/>
    </source>
</evidence>
<evidence type="ECO:0000256" key="3">
    <source>
        <dbReference type="ARBA" id="ARBA00023134"/>
    </source>
</evidence>
<protein>
    <submittedName>
        <fullName evidence="7">Small GTP-binding protein</fullName>
    </submittedName>
</protein>
<accession>A0A7W8HCN8</accession>
<dbReference type="InterPro" id="IPR005225">
    <property type="entry name" value="Small_GTP-bd"/>
</dbReference>
<dbReference type="SMART" id="SM00838">
    <property type="entry name" value="EFG_C"/>
    <property type="match status" value="1"/>
</dbReference>
<gene>
    <name evidence="7" type="ORF">HNP82_003161</name>
</gene>
<dbReference type="PRINTS" id="PR00315">
    <property type="entry name" value="ELONGATNFCT"/>
</dbReference>
<dbReference type="InterPro" id="IPR031157">
    <property type="entry name" value="G_TR_CS"/>
</dbReference>
<dbReference type="SMART" id="SM00889">
    <property type="entry name" value="EFG_IV"/>
    <property type="match status" value="1"/>
</dbReference>
<dbReference type="SUPFAM" id="SSF50447">
    <property type="entry name" value="Translation proteins"/>
    <property type="match status" value="1"/>
</dbReference>
<evidence type="ECO:0000313" key="8">
    <source>
        <dbReference type="Proteomes" id="UP000543642"/>
    </source>
</evidence>
<dbReference type="Gene3D" id="3.30.230.10">
    <property type="match status" value="1"/>
</dbReference>
<reference evidence="7 8" key="1">
    <citation type="submission" date="2020-08" db="EMBL/GenBank/DDBJ databases">
        <title>Genomic Encyclopedia of Type Strains, Phase IV (KMG-IV): sequencing the most valuable type-strain genomes for metagenomic binning, comparative biology and taxonomic classification.</title>
        <authorList>
            <person name="Goeker M."/>
        </authorList>
    </citation>
    <scope>NUCLEOTIDE SEQUENCE [LARGE SCALE GENOMIC DNA]</scope>
    <source>
        <strain evidence="7 8">DSM 106146</strain>
    </source>
</reference>
<dbReference type="InterPro" id="IPR000795">
    <property type="entry name" value="T_Tr_GTP-bd_dom"/>
</dbReference>
<name>A0A7W8HCN8_9FIRM</name>
<proteinExistence type="predicted"/>
<dbReference type="Gene3D" id="3.40.50.300">
    <property type="entry name" value="P-loop containing nucleotide triphosphate hydrolases"/>
    <property type="match status" value="1"/>
</dbReference>
<dbReference type="InterPro" id="IPR027417">
    <property type="entry name" value="P-loop_NTPase"/>
</dbReference>
<dbReference type="GO" id="GO:0032790">
    <property type="term" value="P:ribosome disassembly"/>
    <property type="evidence" value="ECO:0007669"/>
    <property type="project" value="TreeGrafter"/>
</dbReference>
<dbReference type="AlphaFoldDB" id="A0A7W8HCN8"/>
<dbReference type="PROSITE" id="PS00301">
    <property type="entry name" value="G_TR_1"/>
    <property type="match status" value="1"/>
</dbReference>
<dbReference type="NCBIfam" id="TIGR00231">
    <property type="entry name" value="small_GTP"/>
    <property type="match status" value="1"/>
</dbReference>
<keyword evidence="2" id="KW-0648">Protein biosynthesis</keyword>
<dbReference type="Gene3D" id="3.30.70.870">
    <property type="entry name" value="Elongation Factor G (Translational Gtpase), domain 3"/>
    <property type="match status" value="1"/>
</dbReference>
<dbReference type="InterPro" id="IPR014721">
    <property type="entry name" value="Ribsml_uS5_D2-typ_fold_subgr"/>
</dbReference>
<keyword evidence="3" id="KW-0342">GTP-binding</keyword>
<dbReference type="InterPro" id="IPR020568">
    <property type="entry name" value="Ribosomal_Su5_D2-typ_SF"/>
</dbReference>
<dbReference type="GO" id="GO:0005525">
    <property type="term" value="F:GTP binding"/>
    <property type="evidence" value="ECO:0007669"/>
    <property type="project" value="UniProtKB-KW"/>
</dbReference>
<evidence type="ECO:0000256" key="1">
    <source>
        <dbReference type="ARBA" id="ARBA00022741"/>
    </source>
</evidence>
<dbReference type="InterPro" id="IPR010298">
    <property type="entry name" value="YacP-like"/>
</dbReference>
<dbReference type="GO" id="GO:0006412">
    <property type="term" value="P:translation"/>
    <property type="evidence" value="ECO:0007669"/>
    <property type="project" value="UniProtKB-KW"/>
</dbReference>
<dbReference type="CDD" id="cd03711">
    <property type="entry name" value="Tet_C"/>
    <property type="match status" value="1"/>
</dbReference>
<dbReference type="PROSITE" id="PS51722">
    <property type="entry name" value="G_TR_2"/>
    <property type="match status" value="1"/>
</dbReference>
<dbReference type="Gene3D" id="3.30.70.240">
    <property type="match status" value="1"/>
</dbReference>
<dbReference type="GO" id="GO:0003924">
    <property type="term" value="F:GTPase activity"/>
    <property type="evidence" value="ECO:0007669"/>
    <property type="project" value="InterPro"/>
</dbReference>
<evidence type="ECO:0000259" key="6">
    <source>
        <dbReference type="PROSITE" id="PS51722"/>
    </source>
</evidence>
<feature type="domain" description="Tr-type G" evidence="6">
    <location>
        <begin position="2"/>
        <end position="231"/>
    </location>
</feature>
<dbReference type="Pfam" id="PF05991">
    <property type="entry name" value="NYN_YacP"/>
    <property type="match status" value="1"/>
</dbReference>
<dbReference type="GO" id="GO:0046677">
    <property type="term" value="P:response to antibiotic"/>
    <property type="evidence" value="ECO:0007669"/>
    <property type="project" value="UniProtKB-KW"/>
</dbReference>
<dbReference type="Pfam" id="PF03764">
    <property type="entry name" value="EFG_IV"/>
    <property type="match status" value="1"/>
</dbReference>
<dbReference type="CDD" id="cd10912">
    <property type="entry name" value="PIN_YacP-like"/>
    <property type="match status" value="1"/>
</dbReference>
<dbReference type="SUPFAM" id="SSF54980">
    <property type="entry name" value="EF-G C-terminal domain-like"/>
    <property type="match status" value="2"/>
</dbReference>
<evidence type="ECO:0000313" key="7">
    <source>
        <dbReference type="EMBL" id="MBB5266009.1"/>
    </source>
</evidence>
<dbReference type="Proteomes" id="UP000543642">
    <property type="component" value="Unassembled WGS sequence"/>
</dbReference>
<dbReference type="SUPFAM" id="SSF54211">
    <property type="entry name" value="Ribosomal protein S5 domain 2-like"/>
    <property type="match status" value="1"/>
</dbReference>
<evidence type="ECO:0000256" key="2">
    <source>
        <dbReference type="ARBA" id="ARBA00022917"/>
    </source>
</evidence>
<dbReference type="InterPro" id="IPR035647">
    <property type="entry name" value="EFG_III/V"/>
</dbReference>
<dbReference type="Pfam" id="PF00009">
    <property type="entry name" value="GTP_EFTU"/>
    <property type="match status" value="1"/>
</dbReference>
<dbReference type="Gene3D" id="2.40.30.10">
    <property type="entry name" value="Translation factors"/>
    <property type="match status" value="1"/>
</dbReference>
<keyword evidence="8" id="KW-1185">Reference proteome</keyword>
<dbReference type="PANTHER" id="PTHR43261:SF1">
    <property type="entry name" value="RIBOSOME-RELEASING FACTOR 2, MITOCHONDRIAL"/>
    <property type="match status" value="1"/>
</dbReference>
<keyword evidence="1" id="KW-0547">Nucleotide-binding</keyword>
<evidence type="ECO:0000256" key="5">
    <source>
        <dbReference type="SAM" id="MobiDB-lite"/>
    </source>
</evidence>
<dbReference type="Pfam" id="PF00679">
    <property type="entry name" value="EFG_C"/>
    <property type="match status" value="1"/>
</dbReference>
<dbReference type="InterPro" id="IPR000640">
    <property type="entry name" value="EFG_V-like"/>
</dbReference>
<dbReference type="EMBL" id="JACHFW010000017">
    <property type="protein sequence ID" value="MBB5266009.1"/>
    <property type="molecule type" value="Genomic_DNA"/>
</dbReference>
<comment type="caution">
    <text evidence="7">The sequence shown here is derived from an EMBL/GenBank/DDBJ whole genome shotgun (WGS) entry which is preliminary data.</text>
</comment>
<dbReference type="PANTHER" id="PTHR43261">
    <property type="entry name" value="TRANSLATION ELONGATION FACTOR G-RELATED"/>
    <property type="match status" value="1"/>
</dbReference>
<feature type="region of interest" description="Disordered" evidence="5">
    <location>
        <begin position="689"/>
        <end position="715"/>
    </location>
</feature>
<keyword evidence="4" id="KW-0046">Antibiotic resistance</keyword>
<dbReference type="InterPro" id="IPR005517">
    <property type="entry name" value="Transl_elong_EFG/EF2_IV"/>
</dbReference>
<dbReference type="SUPFAM" id="SSF52540">
    <property type="entry name" value="P-loop containing nucleoside triphosphate hydrolases"/>
    <property type="match status" value="1"/>
</dbReference>